<protein>
    <submittedName>
        <fullName evidence="1">Uncharacterized protein</fullName>
    </submittedName>
</protein>
<evidence type="ECO:0000313" key="1">
    <source>
        <dbReference type="EMBL" id="KAJ1680237.1"/>
    </source>
</evidence>
<reference evidence="1" key="1">
    <citation type="submission" date="2022-06" db="EMBL/GenBank/DDBJ databases">
        <title>Phylogenomic reconstructions and comparative analyses of Kickxellomycotina fungi.</title>
        <authorList>
            <person name="Reynolds N.K."/>
            <person name="Stajich J.E."/>
            <person name="Barry K."/>
            <person name="Grigoriev I.V."/>
            <person name="Crous P."/>
            <person name="Smith M.E."/>
        </authorList>
    </citation>
    <scope>NUCLEOTIDE SEQUENCE</scope>
    <source>
        <strain evidence="1">RSA 2271</strain>
    </source>
</reference>
<gene>
    <name evidence="1" type="ORF">EV182_000413</name>
</gene>
<accession>A0ACC1HVB8</accession>
<dbReference type="EMBL" id="JAMZIH010000017">
    <property type="protein sequence ID" value="KAJ1680237.1"/>
    <property type="molecule type" value="Genomic_DNA"/>
</dbReference>
<name>A0ACC1HVB8_9FUNG</name>
<proteinExistence type="predicted"/>
<dbReference type="Proteomes" id="UP001145114">
    <property type="component" value="Unassembled WGS sequence"/>
</dbReference>
<sequence>MHPTVDGLVPSPSSASHAVLQRFQLGTSECQKLLSYIRERISLLDNSRAGFSKFASSPVITDMDKSESEDCCYTCPAFDPLRIEVLSISFMYPEYVDRLRDEVEQPLDEFLSGKIWAAAEQVVTMLQAKPRDIKSIFKRGIITGDAQRDEAKKLLLELSKKWQAEAPLMIERFGDFERARQELVKSILIKFEDIMAEMTQRQLEASHTYGLFFFHLPCTYLHKLMTIHATDDT</sequence>
<comment type="caution">
    <text evidence="1">The sequence shown here is derived from an EMBL/GenBank/DDBJ whole genome shotgun (WGS) entry which is preliminary data.</text>
</comment>
<evidence type="ECO:0000313" key="2">
    <source>
        <dbReference type="Proteomes" id="UP001145114"/>
    </source>
</evidence>
<keyword evidence="2" id="KW-1185">Reference proteome</keyword>
<organism evidence="1 2">
    <name type="scientific">Spiromyces aspiralis</name>
    <dbReference type="NCBI Taxonomy" id="68401"/>
    <lineage>
        <taxon>Eukaryota</taxon>
        <taxon>Fungi</taxon>
        <taxon>Fungi incertae sedis</taxon>
        <taxon>Zoopagomycota</taxon>
        <taxon>Kickxellomycotina</taxon>
        <taxon>Kickxellomycetes</taxon>
        <taxon>Kickxellales</taxon>
        <taxon>Kickxellaceae</taxon>
        <taxon>Spiromyces</taxon>
    </lineage>
</organism>